<dbReference type="RefSeq" id="WP_320380994.1">
    <property type="nucleotide sequence ID" value="NZ_JAWDIQ010000003.1"/>
</dbReference>
<evidence type="ECO:0000313" key="1">
    <source>
        <dbReference type="EMBL" id="MDY0410132.1"/>
    </source>
</evidence>
<gene>
    <name evidence="1" type="ORF">RWD45_18240</name>
</gene>
<comment type="caution">
    <text evidence="1">The sequence shown here is derived from an EMBL/GenBank/DDBJ whole genome shotgun (WGS) entry which is preliminary data.</text>
</comment>
<evidence type="ECO:0000313" key="2">
    <source>
        <dbReference type="Proteomes" id="UP001275315"/>
    </source>
</evidence>
<sequence>MKHVKLNEGIKRVLRTYSVPEDVINMIEEDSNVKVQTVADFYEKQIQETGNKQNKVRKEQSPAEFMETLMKHRIIDK</sequence>
<dbReference type="EMBL" id="JAWDIQ010000003">
    <property type="protein sequence ID" value="MDY0410132.1"/>
    <property type="molecule type" value="Genomic_DNA"/>
</dbReference>
<reference evidence="1 2" key="1">
    <citation type="submission" date="2023-10" db="EMBL/GenBank/DDBJ databases">
        <title>Virgibacillus soli CC-YMP-6 genome.</title>
        <authorList>
            <person name="Miliotis G."/>
            <person name="Sengupta P."/>
            <person name="Hameed A."/>
            <person name="Chuvochina M."/>
            <person name="Mcdonagh F."/>
            <person name="Simpson A.C."/>
            <person name="Singh N.K."/>
            <person name="Rekha P.D."/>
            <person name="Raman K."/>
            <person name="Hugenholtz P."/>
            <person name="Venkateswaran K."/>
        </authorList>
    </citation>
    <scope>NUCLEOTIDE SEQUENCE [LARGE SCALE GENOMIC DNA]</scope>
    <source>
        <strain evidence="1 2">CC-YMP-6</strain>
    </source>
</reference>
<name>A0ABU5CUT5_9BACI</name>
<keyword evidence="2" id="KW-1185">Reference proteome</keyword>
<dbReference type="Proteomes" id="UP001275315">
    <property type="component" value="Unassembled WGS sequence"/>
</dbReference>
<protein>
    <submittedName>
        <fullName evidence="1">Uncharacterized protein</fullName>
    </submittedName>
</protein>
<organism evidence="1 2">
    <name type="scientific">Paracerasibacillus soli</name>
    <dbReference type="NCBI Taxonomy" id="480284"/>
    <lineage>
        <taxon>Bacteria</taxon>
        <taxon>Bacillati</taxon>
        <taxon>Bacillota</taxon>
        <taxon>Bacilli</taxon>
        <taxon>Bacillales</taxon>
        <taxon>Bacillaceae</taxon>
        <taxon>Paracerasibacillus</taxon>
    </lineage>
</organism>
<accession>A0ABU5CUT5</accession>
<proteinExistence type="predicted"/>